<dbReference type="EMBL" id="JAMQGP010000001">
    <property type="protein sequence ID" value="MCM2678576.1"/>
    <property type="molecule type" value="Genomic_DNA"/>
</dbReference>
<dbReference type="SUPFAM" id="SSF53067">
    <property type="entry name" value="Actin-like ATPase domain"/>
    <property type="match status" value="1"/>
</dbReference>
<sequence>MDLIAKLMKPRTDGDLIVGLAANQLTAMLFKSGKFVEQLVIPESSPANCLAPMKEMLENHGCSKPAVSLVLSEERYQQTQIDKPTVPASEVAAALVWSVKDLINIPADNIQLDYYDMPKVGGSDRVTVVAAEKKWLKEWVSFFEVDLKGSVNGIQIEELSILNLLNDEAVPVLMLWQKPEQELQILVVFQKKLYLSRGLRGTAGLSRLAAEMMVDLVDNVSLEIQRAIDYFESNLRQPPVRKVMLAIGGANQHIVRERIGSNLGVDVQFFSHAGAIEMQAPTASNLLPLIGILFDQGDVKEEGQK</sequence>
<protein>
    <submittedName>
        <fullName evidence="1">Pilus assembly protein PilM</fullName>
    </submittedName>
</protein>
<evidence type="ECO:0000313" key="1">
    <source>
        <dbReference type="EMBL" id="MCM2678576.1"/>
    </source>
</evidence>
<comment type="caution">
    <text evidence="1">The sequence shown here is derived from an EMBL/GenBank/DDBJ whole genome shotgun (WGS) entry which is preliminary data.</text>
</comment>
<dbReference type="InterPro" id="IPR043129">
    <property type="entry name" value="ATPase_NBD"/>
</dbReference>
<dbReference type="Gene3D" id="3.30.420.40">
    <property type="match status" value="1"/>
</dbReference>
<dbReference type="Gene3D" id="3.30.1490.300">
    <property type="match status" value="1"/>
</dbReference>
<keyword evidence="2" id="KW-1185">Reference proteome</keyword>
<dbReference type="RefSeq" id="WP_251259939.1">
    <property type="nucleotide sequence ID" value="NZ_JAMQGP010000001.1"/>
</dbReference>
<accession>A0AA41W4F5</accession>
<evidence type="ECO:0000313" key="2">
    <source>
        <dbReference type="Proteomes" id="UP001165393"/>
    </source>
</evidence>
<dbReference type="Proteomes" id="UP001165393">
    <property type="component" value="Unassembled WGS sequence"/>
</dbReference>
<organism evidence="1 2">
    <name type="scientific">Echinimonas agarilytica</name>
    <dbReference type="NCBI Taxonomy" id="1215918"/>
    <lineage>
        <taxon>Bacteria</taxon>
        <taxon>Pseudomonadati</taxon>
        <taxon>Pseudomonadota</taxon>
        <taxon>Gammaproteobacteria</taxon>
        <taxon>Alteromonadales</taxon>
        <taxon>Echinimonadaceae</taxon>
        <taxon>Echinimonas</taxon>
    </lineage>
</organism>
<proteinExistence type="predicted"/>
<gene>
    <name evidence="1" type="ORF">NAF29_02680</name>
</gene>
<reference evidence="1 2" key="1">
    <citation type="journal article" date="2013" name="Antonie Van Leeuwenhoek">
        <title>Echinimonas agarilytica gen. nov., sp. nov., a new gammaproteobacterium isolated from the sea urchin Strongylocentrotus intermedius.</title>
        <authorList>
            <person name="Nedashkovskaya O.I."/>
            <person name="Stenkova A.M."/>
            <person name="Zhukova N.V."/>
            <person name="Van Trappen S."/>
            <person name="Lee J.S."/>
            <person name="Kim S.B."/>
        </authorList>
    </citation>
    <scope>NUCLEOTIDE SEQUENCE [LARGE SCALE GENOMIC DNA]</scope>
    <source>
        <strain evidence="1 2">KMM 6351</strain>
    </source>
</reference>
<dbReference type="AlphaFoldDB" id="A0AA41W4F5"/>
<name>A0AA41W4F5_9GAMM</name>